<comment type="caution">
    <text evidence="2">The sequence shown here is derived from an EMBL/GenBank/DDBJ whole genome shotgun (WGS) entry which is preliminary data.</text>
</comment>
<sequence>MTSLTSNYCRSIRLHHGLRTFVITSSHLSFHQKHLNYTKRNLKVMLNIIYGMIHIFGVSTVIKLFAASRGGHYGSTQIARKVLDCGLPFSEMLINSSPPTNNGIDFMGQFPVSNGYSYILLAINYVSRSVEVVATKTAYQTPLGMSPYQIVFGEACHLPDQAGKERKLQLQELEELCLKAYENSRIYKQKVKQFCDRQILRKEYLVD</sequence>
<evidence type="ECO:0000313" key="2">
    <source>
        <dbReference type="EMBL" id="RDY07700.1"/>
    </source>
</evidence>
<evidence type="ECO:0000313" key="3">
    <source>
        <dbReference type="Proteomes" id="UP000257109"/>
    </source>
</evidence>
<name>A0A371HY26_MUCPR</name>
<keyword evidence="1" id="KW-0812">Transmembrane</keyword>
<dbReference type="AlphaFoldDB" id="A0A371HY26"/>
<dbReference type="GO" id="GO:0003676">
    <property type="term" value="F:nucleic acid binding"/>
    <property type="evidence" value="ECO:0007669"/>
    <property type="project" value="InterPro"/>
</dbReference>
<keyword evidence="3" id="KW-1185">Reference proteome</keyword>
<dbReference type="EMBL" id="QJKJ01001416">
    <property type="protein sequence ID" value="RDY07700.1"/>
    <property type="molecule type" value="Genomic_DNA"/>
</dbReference>
<dbReference type="Proteomes" id="UP000257109">
    <property type="component" value="Unassembled WGS sequence"/>
</dbReference>
<organism evidence="2 3">
    <name type="scientific">Mucuna pruriens</name>
    <name type="common">Velvet bean</name>
    <name type="synonym">Dolichos pruriens</name>
    <dbReference type="NCBI Taxonomy" id="157652"/>
    <lineage>
        <taxon>Eukaryota</taxon>
        <taxon>Viridiplantae</taxon>
        <taxon>Streptophyta</taxon>
        <taxon>Embryophyta</taxon>
        <taxon>Tracheophyta</taxon>
        <taxon>Spermatophyta</taxon>
        <taxon>Magnoliopsida</taxon>
        <taxon>eudicotyledons</taxon>
        <taxon>Gunneridae</taxon>
        <taxon>Pentapetalae</taxon>
        <taxon>rosids</taxon>
        <taxon>fabids</taxon>
        <taxon>Fabales</taxon>
        <taxon>Fabaceae</taxon>
        <taxon>Papilionoideae</taxon>
        <taxon>50 kb inversion clade</taxon>
        <taxon>NPAAA clade</taxon>
        <taxon>indigoferoid/millettioid clade</taxon>
        <taxon>Phaseoleae</taxon>
        <taxon>Mucuna</taxon>
    </lineage>
</organism>
<evidence type="ECO:0000256" key="1">
    <source>
        <dbReference type="SAM" id="Phobius"/>
    </source>
</evidence>
<gene>
    <name evidence="2" type="ORF">CR513_08146</name>
</gene>
<keyword evidence="1" id="KW-1133">Transmembrane helix</keyword>
<dbReference type="InterPro" id="IPR036397">
    <property type="entry name" value="RNaseH_sf"/>
</dbReference>
<dbReference type="InterPro" id="IPR052160">
    <property type="entry name" value="Gypsy_RT_Integrase-like"/>
</dbReference>
<feature type="transmembrane region" description="Helical" evidence="1">
    <location>
        <begin position="44"/>
        <end position="66"/>
    </location>
</feature>
<dbReference type="Gene3D" id="3.30.420.10">
    <property type="entry name" value="Ribonuclease H-like superfamily/Ribonuclease H"/>
    <property type="match status" value="1"/>
</dbReference>
<keyword evidence="1" id="KW-0472">Membrane</keyword>
<proteinExistence type="predicted"/>
<accession>A0A371HY26</accession>
<dbReference type="PANTHER" id="PTHR47266">
    <property type="entry name" value="ENDONUCLEASE-RELATED"/>
    <property type="match status" value="1"/>
</dbReference>
<protein>
    <submittedName>
        <fullName evidence="2">Uncharacterized protein</fullName>
    </submittedName>
</protein>
<reference evidence="2" key="1">
    <citation type="submission" date="2018-05" db="EMBL/GenBank/DDBJ databases">
        <title>Draft genome of Mucuna pruriens seed.</title>
        <authorList>
            <person name="Nnadi N.E."/>
            <person name="Vos R."/>
            <person name="Hasami M.H."/>
            <person name="Devisetty U.K."/>
            <person name="Aguiy J.C."/>
        </authorList>
    </citation>
    <scope>NUCLEOTIDE SEQUENCE [LARGE SCALE GENOMIC DNA]</scope>
    <source>
        <strain evidence="2">JCA_2017</strain>
    </source>
</reference>
<feature type="non-terminal residue" evidence="2">
    <location>
        <position position="1"/>
    </location>
</feature>